<dbReference type="EMBL" id="CP001034">
    <property type="protein sequence ID" value="ACB85062.1"/>
    <property type="molecule type" value="Genomic_DNA"/>
</dbReference>
<dbReference type="GO" id="GO:0035312">
    <property type="term" value="F:5'-3' DNA exonuclease activity"/>
    <property type="evidence" value="ECO:0007669"/>
    <property type="project" value="TreeGrafter"/>
</dbReference>
<dbReference type="GO" id="GO:0004534">
    <property type="term" value="F:5'-3' RNA exonuclease activity"/>
    <property type="evidence" value="ECO:0007669"/>
    <property type="project" value="TreeGrafter"/>
</dbReference>
<dbReference type="HOGENOM" id="CLU_067347_1_0_9"/>
<dbReference type="PANTHER" id="PTHR42924">
    <property type="entry name" value="EXONUCLEASE"/>
    <property type="match status" value="1"/>
</dbReference>
<evidence type="ECO:0000259" key="1">
    <source>
        <dbReference type="SMART" id="SM00481"/>
    </source>
</evidence>
<protein>
    <submittedName>
        <fullName evidence="2">PHP domain protein</fullName>
    </submittedName>
</protein>
<dbReference type="Gene3D" id="1.10.150.650">
    <property type="match status" value="1"/>
</dbReference>
<dbReference type="InterPro" id="IPR052018">
    <property type="entry name" value="PHP_domain"/>
</dbReference>
<evidence type="ECO:0000313" key="2">
    <source>
        <dbReference type="EMBL" id="ACB85062.1"/>
    </source>
</evidence>
<accession>B2A3W0</accession>
<dbReference type="Proteomes" id="UP000001683">
    <property type="component" value="Chromosome"/>
</dbReference>
<proteinExistence type="predicted"/>
<organism evidence="2 3">
    <name type="scientific">Natranaerobius thermophilus (strain ATCC BAA-1301 / DSM 18059 / JW/NM-WN-LF)</name>
    <dbReference type="NCBI Taxonomy" id="457570"/>
    <lineage>
        <taxon>Bacteria</taxon>
        <taxon>Bacillati</taxon>
        <taxon>Bacillota</taxon>
        <taxon>Clostridia</taxon>
        <taxon>Natranaerobiales</taxon>
        <taxon>Natranaerobiaceae</taxon>
        <taxon>Natranaerobius</taxon>
    </lineage>
</organism>
<dbReference type="CDD" id="cd07438">
    <property type="entry name" value="PHP_HisPPase_AMP"/>
    <property type="match status" value="1"/>
</dbReference>
<dbReference type="InterPro" id="IPR016195">
    <property type="entry name" value="Pol/histidinol_Pase-like"/>
</dbReference>
<dbReference type="eggNOG" id="COG0613">
    <property type="taxonomic scope" value="Bacteria"/>
</dbReference>
<name>B2A3W0_NATTJ</name>
<sequence length="276" mass="31525">MKCFGDLHIHTTASDGVLHPHEIIDRAEEKQIDYIAIADHDTFLGVEKLLVDKRLKRSKITLIPAIEISTDLADEELHILGYFNSVNNKQLHNALNKLREYREERITKIVDKLTKMRCPISLKKVYQHSVEGSIGRPHIAREMVKQGYVSSVSEAFEKYLAKDRPAYVKREKLTPEIAINMIREGGGIAVWAHPGITKNPEKSFQHLIDVGIQGIELYHPYHSFSFEISWRDKIINNNLIITGGSDFHDYEDPPVDLGTKGINCSEITKMIQMINE</sequence>
<dbReference type="PANTHER" id="PTHR42924:SF3">
    <property type="entry name" value="POLYMERASE_HISTIDINOL PHOSPHATASE N-TERMINAL DOMAIN-CONTAINING PROTEIN"/>
    <property type="match status" value="1"/>
</dbReference>
<dbReference type="SUPFAM" id="SSF89550">
    <property type="entry name" value="PHP domain-like"/>
    <property type="match status" value="1"/>
</dbReference>
<dbReference type="KEGG" id="nth:Nther_1479"/>
<gene>
    <name evidence="2" type="ordered locus">Nther_1479</name>
</gene>
<dbReference type="InterPro" id="IPR003141">
    <property type="entry name" value="Pol/His_phosphatase_N"/>
</dbReference>
<dbReference type="RefSeq" id="WP_012447934.1">
    <property type="nucleotide sequence ID" value="NC_010718.1"/>
</dbReference>
<reference evidence="2 3" key="1">
    <citation type="submission" date="2008-04" db="EMBL/GenBank/DDBJ databases">
        <title>Complete sequence of chromosome of Natranaerobius thermophilus JW/NM-WN-LF.</title>
        <authorList>
            <consortium name="US DOE Joint Genome Institute"/>
            <person name="Copeland A."/>
            <person name="Lucas S."/>
            <person name="Lapidus A."/>
            <person name="Glavina del Rio T."/>
            <person name="Dalin E."/>
            <person name="Tice H."/>
            <person name="Bruce D."/>
            <person name="Goodwin L."/>
            <person name="Pitluck S."/>
            <person name="Chertkov O."/>
            <person name="Brettin T."/>
            <person name="Detter J.C."/>
            <person name="Han C."/>
            <person name="Kuske C.R."/>
            <person name="Schmutz J."/>
            <person name="Larimer F."/>
            <person name="Land M."/>
            <person name="Hauser L."/>
            <person name="Kyrpides N."/>
            <person name="Lykidis A."/>
            <person name="Mesbah N.M."/>
            <person name="Wiegel J."/>
        </authorList>
    </citation>
    <scope>NUCLEOTIDE SEQUENCE [LARGE SCALE GENOMIC DNA]</scope>
    <source>
        <strain evidence="3">ATCC BAA-1301 / DSM 18059 / JW/NM-WN-LF</strain>
    </source>
</reference>
<dbReference type="Pfam" id="PF02811">
    <property type="entry name" value="PHP"/>
    <property type="match status" value="1"/>
</dbReference>
<feature type="domain" description="Polymerase/histidinol phosphatase N-terminal" evidence="1">
    <location>
        <begin position="5"/>
        <end position="72"/>
    </location>
</feature>
<evidence type="ECO:0000313" key="3">
    <source>
        <dbReference type="Proteomes" id="UP000001683"/>
    </source>
</evidence>
<dbReference type="InParanoid" id="B2A3W0"/>
<dbReference type="Gene3D" id="3.20.20.140">
    <property type="entry name" value="Metal-dependent hydrolases"/>
    <property type="match status" value="1"/>
</dbReference>
<dbReference type="OrthoDB" id="9804333at2"/>
<dbReference type="InterPro" id="IPR004013">
    <property type="entry name" value="PHP_dom"/>
</dbReference>
<dbReference type="SMART" id="SM00481">
    <property type="entry name" value="POLIIIAc"/>
    <property type="match status" value="1"/>
</dbReference>
<keyword evidence="3" id="KW-1185">Reference proteome</keyword>
<reference evidence="2 3" key="2">
    <citation type="journal article" date="2011" name="J. Bacteriol.">
        <title>Complete genome sequence of the anaerobic, halophilic alkalithermophile Natranaerobius thermophilus JW/NM-WN-LF.</title>
        <authorList>
            <person name="Zhao B."/>
            <person name="Mesbah N.M."/>
            <person name="Dalin E."/>
            <person name="Goodwin L."/>
            <person name="Nolan M."/>
            <person name="Pitluck S."/>
            <person name="Chertkov O."/>
            <person name="Brettin T.S."/>
            <person name="Han J."/>
            <person name="Larimer F.W."/>
            <person name="Land M.L."/>
            <person name="Hauser L."/>
            <person name="Kyrpides N."/>
            <person name="Wiegel J."/>
        </authorList>
    </citation>
    <scope>NUCLEOTIDE SEQUENCE [LARGE SCALE GENOMIC DNA]</scope>
    <source>
        <strain evidence="3">ATCC BAA-1301 / DSM 18059 / JW/NM-WN-LF</strain>
    </source>
</reference>
<dbReference type="STRING" id="457570.Nther_1479"/>
<dbReference type="AlphaFoldDB" id="B2A3W0"/>